<dbReference type="Proteomes" id="UP000094527">
    <property type="component" value="Unassembled WGS sequence"/>
</dbReference>
<comment type="caution">
    <text evidence="1">The sequence shown here is derived from an EMBL/GenBank/DDBJ whole genome shotgun (WGS) entry which is preliminary data.</text>
</comment>
<evidence type="ECO:0008006" key="3">
    <source>
        <dbReference type="Google" id="ProtNLM"/>
    </source>
</evidence>
<proteinExistence type="predicted"/>
<name>A0A1D2MNK7_ORCCI</name>
<evidence type="ECO:0000313" key="2">
    <source>
        <dbReference type="Proteomes" id="UP000094527"/>
    </source>
</evidence>
<protein>
    <recommendedName>
        <fullName evidence="3">BTB domain-containing protein</fullName>
    </recommendedName>
</protein>
<reference evidence="1 2" key="1">
    <citation type="journal article" date="2016" name="Genome Biol. Evol.">
        <title>Gene Family Evolution Reflects Adaptation to Soil Environmental Stressors in the Genome of the Collembolan Orchesella cincta.</title>
        <authorList>
            <person name="Faddeeva-Vakhrusheva A."/>
            <person name="Derks M.F."/>
            <person name="Anvar S.Y."/>
            <person name="Agamennone V."/>
            <person name="Suring W."/>
            <person name="Smit S."/>
            <person name="van Straalen N.M."/>
            <person name="Roelofs D."/>
        </authorList>
    </citation>
    <scope>NUCLEOTIDE SEQUENCE [LARGE SCALE GENOMIC DNA]</scope>
    <source>
        <tissue evidence="1">Mixed pool</tissue>
    </source>
</reference>
<accession>A0A1D2MNK7</accession>
<sequence length="302" mass="34960">MQRRSDTAEEIHRTRLSQVSNKFSTRDLECELGKTRIISELDVMYNVEGQNLEWKVFLFINPEGMVELGYTLMHPNPVAPIPSLNFVLTVQGKHNGTGWSSIHIVEGHRLPAFTRVPSYTRMWMASKEPRSRIVDPKISSVEDYIDPVTKSLDFSWNFEVWSLPKLKILTIDANGVRQNCPIFDIRDQVMVSAEFRGREPDLYIIARGGVVKAHLDKLYGECPFVREAVASGVRRRYGCVWIDLGFADYEIMWRLVALLYNCYNHGLEEHLTDMLVMANKLKLRKLYVELLQWVPQQERNGI</sequence>
<dbReference type="EMBL" id="LJIJ01000806">
    <property type="protein sequence ID" value="ODM94434.1"/>
    <property type="molecule type" value="Genomic_DNA"/>
</dbReference>
<organism evidence="1 2">
    <name type="scientific">Orchesella cincta</name>
    <name type="common">Springtail</name>
    <name type="synonym">Podura cincta</name>
    <dbReference type="NCBI Taxonomy" id="48709"/>
    <lineage>
        <taxon>Eukaryota</taxon>
        <taxon>Metazoa</taxon>
        <taxon>Ecdysozoa</taxon>
        <taxon>Arthropoda</taxon>
        <taxon>Hexapoda</taxon>
        <taxon>Collembola</taxon>
        <taxon>Entomobryomorpha</taxon>
        <taxon>Entomobryoidea</taxon>
        <taxon>Orchesellidae</taxon>
        <taxon>Orchesellinae</taxon>
        <taxon>Orchesella</taxon>
    </lineage>
</organism>
<keyword evidence="2" id="KW-1185">Reference proteome</keyword>
<evidence type="ECO:0000313" key="1">
    <source>
        <dbReference type="EMBL" id="ODM94434.1"/>
    </source>
</evidence>
<dbReference type="AlphaFoldDB" id="A0A1D2MNK7"/>
<gene>
    <name evidence="1" type="ORF">Ocin01_12248</name>
</gene>